<sequence>MEQTYLKMLLLLAAVLGFLETANARETIDIYVCDNCDSYSAMEAIAYGEAFPVECFEGPMLEGGVSPSTDSGSTSTTAQCFAPPRLLIVASPHNEIARKFVVQAPNPFTGHPGLASTQFINVDEQAVLDKLYDLEKVVREALSAINNGTALTLPSLAQVQHSSSVSTQTTDGNVDESCLTSAAAHVFSSDENKRELERQMATALMDEIGARSWNEFTSTLQLSGTSSSNGLTISVGTDTSVSAGVEGTVHYEHRTSRVTLIPVGGESCVIGSFLCDGPDPENVIIYDVIYSGNINSGSINELNFSFVMNLNTSNIDGVDVGMILDRGVHRAENDPDSCLSQFVAAIDETSPIFIDEETLSGPQQIATDEGEITACLSTKSVRACVTRDDDNAQRCSSVVMFYYKLCEVN</sequence>
<feature type="chain" id="PRO_5019077710" evidence="1">
    <location>
        <begin position="25"/>
        <end position="409"/>
    </location>
</feature>
<reference evidence="3" key="1">
    <citation type="journal article" date="2018" name="Front. Microbiol.">
        <title>Genome-Based Analysis Reveals the Taxonomy and Diversity of the Family Idiomarinaceae.</title>
        <authorList>
            <person name="Liu Y."/>
            <person name="Lai Q."/>
            <person name="Shao Z."/>
        </authorList>
    </citation>
    <scope>NUCLEOTIDE SEQUENCE [LARGE SCALE GENOMIC DNA]</scope>
    <source>
        <strain evidence="3">CVS-6</strain>
    </source>
</reference>
<evidence type="ECO:0000313" key="3">
    <source>
        <dbReference type="Proteomes" id="UP000288259"/>
    </source>
</evidence>
<name>A0A432YMR1_9GAMM</name>
<evidence type="ECO:0000256" key="1">
    <source>
        <dbReference type="SAM" id="SignalP"/>
    </source>
</evidence>
<keyword evidence="1" id="KW-0732">Signal</keyword>
<feature type="signal peptide" evidence="1">
    <location>
        <begin position="1"/>
        <end position="24"/>
    </location>
</feature>
<comment type="caution">
    <text evidence="2">The sequence shown here is derived from an EMBL/GenBank/DDBJ whole genome shotgun (WGS) entry which is preliminary data.</text>
</comment>
<gene>
    <name evidence="2" type="ORF">CWI71_05160</name>
</gene>
<dbReference type="Proteomes" id="UP000288259">
    <property type="component" value="Unassembled WGS sequence"/>
</dbReference>
<proteinExistence type="predicted"/>
<dbReference type="AlphaFoldDB" id="A0A432YMR1"/>
<evidence type="ECO:0000313" key="2">
    <source>
        <dbReference type="EMBL" id="RUO62240.1"/>
    </source>
</evidence>
<dbReference type="RefSeq" id="WP_126754203.1">
    <property type="nucleotide sequence ID" value="NZ_PIPY01000004.1"/>
</dbReference>
<organism evidence="2 3">
    <name type="scientific">Pseudidiomarina insulisalsae</name>
    <dbReference type="NCBI Taxonomy" id="575789"/>
    <lineage>
        <taxon>Bacteria</taxon>
        <taxon>Pseudomonadati</taxon>
        <taxon>Pseudomonadota</taxon>
        <taxon>Gammaproteobacteria</taxon>
        <taxon>Alteromonadales</taxon>
        <taxon>Idiomarinaceae</taxon>
        <taxon>Pseudidiomarina</taxon>
    </lineage>
</organism>
<protein>
    <submittedName>
        <fullName evidence="2">Uncharacterized protein</fullName>
    </submittedName>
</protein>
<keyword evidence="3" id="KW-1185">Reference proteome</keyword>
<dbReference type="EMBL" id="PIPY01000004">
    <property type="protein sequence ID" value="RUO62240.1"/>
    <property type="molecule type" value="Genomic_DNA"/>
</dbReference>
<accession>A0A432YMR1</accession>